<evidence type="ECO:0000313" key="9">
    <source>
        <dbReference type="EMBL" id="MUH72542.1"/>
    </source>
</evidence>
<dbReference type="GO" id="GO:0003676">
    <property type="term" value="F:nucleic acid binding"/>
    <property type="evidence" value="ECO:0007669"/>
    <property type="project" value="InterPro"/>
</dbReference>
<accession>A0A6N8FCS0</accession>
<dbReference type="PANTHER" id="PTHR30255">
    <property type="entry name" value="SINGLE-STRANDED-DNA-SPECIFIC EXONUCLEASE RECJ"/>
    <property type="match status" value="1"/>
</dbReference>
<gene>
    <name evidence="9" type="primary">recJ</name>
    <name evidence="9" type="ORF">GNP35_08590</name>
</gene>
<dbReference type="InterPro" id="IPR003156">
    <property type="entry name" value="DHHA1_dom"/>
</dbReference>
<evidence type="ECO:0000259" key="6">
    <source>
        <dbReference type="Pfam" id="PF01368"/>
    </source>
</evidence>
<dbReference type="SUPFAM" id="SSF64182">
    <property type="entry name" value="DHH phosphoesterases"/>
    <property type="match status" value="1"/>
</dbReference>
<dbReference type="Proteomes" id="UP000439994">
    <property type="component" value="Unassembled WGS sequence"/>
</dbReference>
<organism evidence="9 10">
    <name type="scientific">Psychrosphaera haliotis</name>
    <dbReference type="NCBI Taxonomy" id="555083"/>
    <lineage>
        <taxon>Bacteria</taxon>
        <taxon>Pseudomonadati</taxon>
        <taxon>Pseudomonadota</taxon>
        <taxon>Gammaproteobacteria</taxon>
        <taxon>Alteromonadales</taxon>
        <taxon>Pseudoalteromonadaceae</taxon>
        <taxon>Psychrosphaera</taxon>
    </lineage>
</organism>
<dbReference type="RefSeq" id="WP_155695711.1">
    <property type="nucleotide sequence ID" value="NZ_WOCD01000003.1"/>
</dbReference>
<dbReference type="AlphaFoldDB" id="A0A6N8FCS0"/>
<evidence type="ECO:0000313" key="10">
    <source>
        <dbReference type="Proteomes" id="UP000439994"/>
    </source>
</evidence>
<dbReference type="Pfam" id="PF02272">
    <property type="entry name" value="DHHA1"/>
    <property type="match status" value="1"/>
</dbReference>
<dbReference type="Gene3D" id="3.90.1640.30">
    <property type="match status" value="1"/>
</dbReference>
<name>A0A6N8FCS0_9GAMM</name>
<dbReference type="PANTHER" id="PTHR30255:SF2">
    <property type="entry name" value="SINGLE-STRANDED-DNA-SPECIFIC EXONUCLEASE RECJ"/>
    <property type="match status" value="1"/>
</dbReference>
<dbReference type="InterPro" id="IPR001667">
    <property type="entry name" value="DDH_dom"/>
</dbReference>
<dbReference type="InterPro" id="IPR051673">
    <property type="entry name" value="SSDNA_exonuclease_RecJ"/>
</dbReference>
<dbReference type="OrthoDB" id="9809852at2"/>
<dbReference type="GO" id="GO:0008409">
    <property type="term" value="F:5'-3' exonuclease activity"/>
    <property type="evidence" value="ECO:0007669"/>
    <property type="project" value="InterPro"/>
</dbReference>
<proteinExistence type="inferred from homology"/>
<keyword evidence="5 9" id="KW-0269">Exonuclease</keyword>
<reference evidence="9 10" key="1">
    <citation type="submission" date="2019-11" db="EMBL/GenBank/DDBJ databases">
        <title>P. haliotis isolates from Z. marina roots.</title>
        <authorList>
            <person name="Cohen M."/>
            <person name="Jospin G."/>
            <person name="Eisen J.A."/>
            <person name="Coil D.A."/>
        </authorList>
    </citation>
    <scope>NUCLEOTIDE SEQUENCE [LARGE SCALE GENOMIC DNA]</scope>
    <source>
        <strain evidence="9 10">UCD-MCMsp1aY</strain>
    </source>
</reference>
<evidence type="ECO:0000256" key="1">
    <source>
        <dbReference type="ARBA" id="ARBA00005915"/>
    </source>
</evidence>
<dbReference type="GO" id="GO:0006310">
    <property type="term" value="P:DNA recombination"/>
    <property type="evidence" value="ECO:0007669"/>
    <property type="project" value="InterPro"/>
</dbReference>
<evidence type="ECO:0000256" key="3">
    <source>
        <dbReference type="ARBA" id="ARBA00022722"/>
    </source>
</evidence>
<feature type="domain" description="DHHA1" evidence="7">
    <location>
        <begin position="358"/>
        <end position="460"/>
    </location>
</feature>
<comment type="similarity">
    <text evidence="1">Belongs to the RecJ family.</text>
</comment>
<dbReference type="Pfam" id="PF17768">
    <property type="entry name" value="RecJ_OB"/>
    <property type="match status" value="1"/>
</dbReference>
<dbReference type="Pfam" id="PF01368">
    <property type="entry name" value="DHH"/>
    <property type="match status" value="1"/>
</dbReference>
<dbReference type="InterPro" id="IPR041122">
    <property type="entry name" value="RecJ_OB"/>
</dbReference>
<keyword evidence="4" id="KW-0378">Hydrolase</keyword>
<evidence type="ECO:0000259" key="8">
    <source>
        <dbReference type="Pfam" id="PF17768"/>
    </source>
</evidence>
<keyword evidence="3" id="KW-0540">Nuclease</keyword>
<dbReference type="InterPro" id="IPR038763">
    <property type="entry name" value="DHH_sf"/>
</dbReference>
<sequence length="584" mass="64129">MQLNIKRRVLNSTPFSNTNLHPIIQNIYAGRGITSPEQIKRKAGELLPVSSLKGIDDAMPLLHDALIHQQHITIVGDFDADGATSTALMMLGLRKLGFNNVSYKVPNRFDYGYGLSPELARDIITQGTDLIITVDNGISCLAGVSLVKEAGIKVIVTDHHLAGRELPNADAIINPNQPGCEFQSKNLAGVGVAFYLLLGLRAYLRDQQWFENSQIAPPNLAEFIDLVALGTVADVVKLDENNRILVHQGLARIKSGLCRPGIRAMLAMSNKDLHKVKSSDFGFVIGPRLNAAGRLDDMSFGIRCLLTDDYGQALKMAEDLNDLNNERKDIEQGMRLEAESVVAKLKVLDGKIPNGISVYKPDWHQGVIGIVAGRLKEKYYRPTIAFAKGETKTDDAGVSVTELKGSARSIPGIHIRDVLDEVNTRFPGLILKFGGHAMAAGLSIQEQNYQAFNDAFDSVLLTHLSEDVLTQVMLTDGELPAECFNTEFSLQLDLAGPWGQGFPEPTFDGQFEVINQRLVGAKHLKLVLCNAAGQLFDAIHFNADLEVWPNQSARQVHIVYQLDINEFRGNTNLQLLVRDIVPAD</sequence>
<evidence type="ECO:0000256" key="2">
    <source>
        <dbReference type="ARBA" id="ARBA00019841"/>
    </source>
</evidence>
<dbReference type="Gene3D" id="3.10.310.30">
    <property type="match status" value="1"/>
</dbReference>
<evidence type="ECO:0000259" key="7">
    <source>
        <dbReference type="Pfam" id="PF02272"/>
    </source>
</evidence>
<dbReference type="EMBL" id="WOCD01000003">
    <property type="protein sequence ID" value="MUH72542.1"/>
    <property type="molecule type" value="Genomic_DNA"/>
</dbReference>
<comment type="caution">
    <text evidence="9">The sequence shown here is derived from an EMBL/GenBank/DDBJ whole genome shotgun (WGS) entry which is preliminary data.</text>
</comment>
<dbReference type="FunFam" id="3.90.1640.30:FF:000001">
    <property type="entry name" value="Single-stranded-DNA-specific exonuclease RecJ"/>
    <property type="match status" value="1"/>
</dbReference>
<protein>
    <recommendedName>
        <fullName evidence="2">Single-stranded-DNA-specific exonuclease RecJ</fullName>
    </recommendedName>
</protein>
<evidence type="ECO:0000256" key="4">
    <source>
        <dbReference type="ARBA" id="ARBA00022801"/>
    </source>
</evidence>
<evidence type="ECO:0000256" key="5">
    <source>
        <dbReference type="ARBA" id="ARBA00022839"/>
    </source>
</evidence>
<dbReference type="InterPro" id="IPR004610">
    <property type="entry name" value="RecJ"/>
</dbReference>
<feature type="domain" description="DDH" evidence="6">
    <location>
        <begin position="71"/>
        <end position="231"/>
    </location>
</feature>
<keyword evidence="10" id="KW-1185">Reference proteome</keyword>
<dbReference type="NCBIfam" id="TIGR00644">
    <property type="entry name" value="recJ"/>
    <property type="match status" value="1"/>
</dbReference>
<dbReference type="GO" id="GO:0006281">
    <property type="term" value="P:DNA repair"/>
    <property type="evidence" value="ECO:0007669"/>
    <property type="project" value="InterPro"/>
</dbReference>
<feature type="domain" description="RecJ OB" evidence="8">
    <location>
        <begin position="475"/>
        <end position="579"/>
    </location>
</feature>